<dbReference type="InterPro" id="IPR002933">
    <property type="entry name" value="Peptidase_M20"/>
</dbReference>
<dbReference type="PIRSF" id="PIRSF005962">
    <property type="entry name" value="Pept_M20D_amidohydro"/>
    <property type="match status" value="1"/>
</dbReference>
<name>A0A6H1NYN1_PRIMG</name>
<dbReference type="AlphaFoldDB" id="A0A6H1NYN1"/>
<dbReference type="PANTHER" id="PTHR11014:SF63">
    <property type="entry name" value="METALLOPEPTIDASE, PUTATIVE (AFU_ORTHOLOGUE AFUA_6G09600)-RELATED"/>
    <property type="match status" value="1"/>
</dbReference>
<dbReference type="PANTHER" id="PTHR11014">
    <property type="entry name" value="PEPTIDASE M20 FAMILY MEMBER"/>
    <property type="match status" value="1"/>
</dbReference>
<dbReference type="Proteomes" id="UP000501868">
    <property type="component" value="Chromosome"/>
</dbReference>
<feature type="domain" description="Peptidase M20 dimerisation" evidence="2">
    <location>
        <begin position="187"/>
        <end position="283"/>
    </location>
</feature>
<feature type="binding site" evidence="1">
    <location>
        <position position="141"/>
    </location>
    <ligand>
        <name>Mn(2+)</name>
        <dbReference type="ChEBI" id="CHEBI:29035"/>
        <label>2</label>
    </ligand>
</feature>
<dbReference type="GO" id="GO:0016787">
    <property type="term" value="F:hydrolase activity"/>
    <property type="evidence" value="ECO:0007669"/>
    <property type="project" value="UniProtKB-KW"/>
</dbReference>
<dbReference type="SUPFAM" id="SSF55031">
    <property type="entry name" value="Bacterial exopeptidase dimerisation domain"/>
    <property type="match status" value="1"/>
</dbReference>
<keyword evidence="3" id="KW-0378">Hydrolase</keyword>
<dbReference type="Pfam" id="PF01546">
    <property type="entry name" value="Peptidase_M20"/>
    <property type="match status" value="1"/>
</dbReference>
<organism evidence="3 4">
    <name type="scientific">Priestia megaterium</name>
    <name type="common">Bacillus megaterium</name>
    <dbReference type="NCBI Taxonomy" id="1404"/>
    <lineage>
        <taxon>Bacteria</taxon>
        <taxon>Bacillati</taxon>
        <taxon>Bacillota</taxon>
        <taxon>Bacilli</taxon>
        <taxon>Bacillales</taxon>
        <taxon>Bacillaceae</taxon>
        <taxon>Priestia</taxon>
    </lineage>
</organism>
<accession>A0A6H1NYN1</accession>
<dbReference type="Gene3D" id="3.30.70.360">
    <property type="match status" value="1"/>
</dbReference>
<dbReference type="CDD" id="cd03886">
    <property type="entry name" value="M20_Acy1"/>
    <property type="match status" value="1"/>
</dbReference>
<gene>
    <name evidence="3" type="ORF">HFZ78_06690</name>
</gene>
<keyword evidence="1" id="KW-0464">Manganese</keyword>
<feature type="binding site" evidence="1">
    <location>
        <position position="105"/>
    </location>
    <ligand>
        <name>Mn(2+)</name>
        <dbReference type="ChEBI" id="CHEBI:29035"/>
        <label>2</label>
    </ligand>
</feature>
<dbReference type="SUPFAM" id="SSF53187">
    <property type="entry name" value="Zn-dependent exopeptidases"/>
    <property type="match status" value="1"/>
</dbReference>
<keyword evidence="1" id="KW-0479">Metal-binding</keyword>
<feature type="binding site" evidence="1">
    <location>
        <position position="365"/>
    </location>
    <ligand>
        <name>Mn(2+)</name>
        <dbReference type="ChEBI" id="CHEBI:29035"/>
        <label>2</label>
    </ligand>
</feature>
<dbReference type="EMBL" id="CP051128">
    <property type="protein sequence ID" value="QIZ06430.1"/>
    <property type="molecule type" value="Genomic_DNA"/>
</dbReference>
<dbReference type="Gene3D" id="3.40.630.10">
    <property type="entry name" value="Zn peptidases"/>
    <property type="match status" value="1"/>
</dbReference>
<protein>
    <submittedName>
        <fullName evidence="3">Amidohydrolase</fullName>
    </submittedName>
</protein>
<dbReference type="NCBIfam" id="TIGR01891">
    <property type="entry name" value="amidohydrolases"/>
    <property type="match status" value="1"/>
</dbReference>
<evidence type="ECO:0000313" key="3">
    <source>
        <dbReference type="EMBL" id="QIZ06430.1"/>
    </source>
</evidence>
<sequence length="393" mass="42712">MNKTINMANTLSSAVEVKDELIKHRRHLHENPELGFDLPNTVAYVKETLKGMGLEPKKVGKAGLVVTIGKGNGKTLLLRGDMDALPIKENTDLPFKSTNEFMHACGHDIHTTFMLGTAKLLKERENEINGTVKIMFQPAEEIGAGAKDMVANGLMENPKVDAALALHVDPGLEVGKFGYKPGIAASSLDGFFLKVQGKGGHSSEPQKAIDPLMIINAIYSQLNTLVGKEIDPSERAVLVVGKMGGGTAANIIPDSAHLDATLRTLNPVVRDHLFKRIPEIIDATVKMMRGTYQLETLSTPSLYNNAELCEQMSPYIKEVIGENNLEANNEPLSGTEDFSYISNLVPTMFMWAGANGLGDRNYPLHNPNVVLDEGVIPWGVAVAVHTAINWINN</sequence>
<evidence type="ECO:0000256" key="1">
    <source>
        <dbReference type="PIRSR" id="PIRSR005962-1"/>
    </source>
</evidence>
<comment type="cofactor">
    <cofactor evidence="1">
        <name>Mn(2+)</name>
        <dbReference type="ChEBI" id="CHEBI:29035"/>
    </cofactor>
    <text evidence="1">The Mn(2+) ion enhances activity.</text>
</comment>
<dbReference type="InterPro" id="IPR011650">
    <property type="entry name" value="Peptidase_M20_dimer"/>
</dbReference>
<feature type="binding site" evidence="1">
    <location>
        <position position="107"/>
    </location>
    <ligand>
        <name>Mn(2+)</name>
        <dbReference type="ChEBI" id="CHEBI:29035"/>
        <label>2</label>
    </ligand>
</feature>
<feature type="binding site" evidence="1">
    <location>
        <position position="167"/>
    </location>
    <ligand>
        <name>Mn(2+)</name>
        <dbReference type="ChEBI" id="CHEBI:29035"/>
        <label>2</label>
    </ligand>
</feature>
<proteinExistence type="predicted"/>
<dbReference type="InterPro" id="IPR017439">
    <property type="entry name" value="Amidohydrolase"/>
</dbReference>
<evidence type="ECO:0000313" key="4">
    <source>
        <dbReference type="Proteomes" id="UP000501868"/>
    </source>
</evidence>
<reference evidence="3 4" key="1">
    <citation type="submission" date="2020-04" db="EMBL/GenBank/DDBJ databases">
        <title>Genome-Wide Identification of 5-Methylcytosine Sites in Bacterial Genomes By High-Throughput Sequencing of MspJI Restriction Fragments.</title>
        <authorList>
            <person name="Wu V."/>
        </authorList>
    </citation>
    <scope>NUCLEOTIDE SEQUENCE [LARGE SCALE GENOMIC DNA]</scope>
    <source>
        <strain evidence="3 4">S2</strain>
    </source>
</reference>
<reference evidence="3 4" key="2">
    <citation type="submission" date="2020-04" db="EMBL/GenBank/DDBJ databases">
        <authorList>
            <person name="Fomenkov A."/>
            <person name="Anton B.P."/>
            <person name="Roberts R.J."/>
        </authorList>
    </citation>
    <scope>NUCLEOTIDE SEQUENCE [LARGE SCALE GENOMIC DNA]</scope>
    <source>
        <strain evidence="3 4">S2</strain>
    </source>
</reference>
<dbReference type="Pfam" id="PF07687">
    <property type="entry name" value="M20_dimer"/>
    <property type="match status" value="1"/>
</dbReference>
<evidence type="ECO:0000259" key="2">
    <source>
        <dbReference type="Pfam" id="PF07687"/>
    </source>
</evidence>
<dbReference type="GO" id="GO:0046872">
    <property type="term" value="F:metal ion binding"/>
    <property type="evidence" value="ECO:0007669"/>
    <property type="project" value="UniProtKB-KW"/>
</dbReference>
<dbReference type="InterPro" id="IPR036264">
    <property type="entry name" value="Bact_exopeptidase_dim_dom"/>
</dbReference>